<keyword evidence="1 4" id="KW-0378">Hydrolase</keyword>
<feature type="binding site" evidence="2">
    <location>
        <position position="354"/>
    </location>
    <ligand>
        <name>Mn(2+)</name>
        <dbReference type="ChEBI" id="CHEBI:29035"/>
        <label>2</label>
    </ligand>
</feature>
<sequence>MEYSELVRSIGKWLSETYRAFHRTPELDRHLPQTKARIEAVAAEIGVPLRECAGGLVAFLPGGGGAGIVLRADMDALPVTEATGLPWSSQIPGQMHACGHDAHVTMALGALKLLKGRKLPGPLTVCFQPAEETTGGAKPMIDAGAAGRAGMAFALHVAPWLDVGIVGAASGAVLASSDTFSVTISGRGGHGASPHLAVDPVVAACRAVDALQTVVSRTSRPSDGVVVTVGSFHAGSAGNVIPEDARFDGIIRTLSRDGRVRAKEAVRRVAEYTANSCGASAAVSFVESYPAVINDPRAVQLVQAVARRCGVQSVTPPEPSMTCDDFAYFCQALPSCYAHLGCRHPGETDAAGLHSSRFRLDESCLPLGTALLCELAAAGAPCE</sequence>
<evidence type="ECO:0000259" key="3">
    <source>
        <dbReference type="Pfam" id="PF07687"/>
    </source>
</evidence>
<dbReference type="AlphaFoldDB" id="H0UJC9"/>
<organism evidence="4 5">
    <name type="scientific">Jonquetella anthropi DSM 22815</name>
    <dbReference type="NCBI Taxonomy" id="885272"/>
    <lineage>
        <taxon>Bacteria</taxon>
        <taxon>Thermotogati</taxon>
        <taxon>Synergistota</taxon>
        <taxon>Synergistia</taxon>
        <taxon>Synergistales</taxon>
        <taxon>Dethiosulfovibrionaceae</taxon>
        <taxon>Jonquetella</taxon>
    </lineage>
</organism>
<dbReference type="CDD" id="cd03886">
    <property type="entry name" value="M20_Acy1"/>
    <property type="match status" value="1"/>
</dbReference>
<name>H0UJC9_9BACT</name>
<dbReference type="eggNOG" id="COG1473">
    <property type="taxonomic scope" value="Bacteria"/>
</dbReference>
<evidence type="ECO:0000256" key="2">
    <source>
        <dbReference type="PIRSR" id="PIRSR005962-1"/>
    </source>
</evidence>
<dbReference type="PANTHER" id="PTHR11014">
    <property type="entry name" value="PEPTIDASE M20 FAMILY MEMBER"/>
    <property type="match status" value="1"/>
</dbReference>
<dbReference type="GO" id="GO:0019877">
    <property type="term" value="P:diaminopimelate biosynthetic process"/>
    <property type="evidence" value="ECO:0007669"/>
    <property type="project" value="UniProtKB-ARBA"/>
</dbReference>
<gene>
    <name evidence="4" type="ORF">JonanDRAFT_1537</name>
</gene>
<comment type="cofactor">
    <cofactor evidence="2">
        <name>Mn(2+)</name>
        <dbReference type="ChEBI" id="CHEBI:29035"/>
    </cofactor>
    <text evidence="2">The Mn(2+) ion enhances activity.</text>
</comment>
<reference evidence="4 5" key="1">
    <citation type="submission" date="2011-11" db="EMBL/GenBank/DDBJ databases">
        <title>The Noncontiguous Finished genome of Jonquetella anthropi DSM 22815.</title>
        <authorList>
            <consortium name="US DOE Joint Genome Institute (JGI-PGF)"/>
            <person name="Lucas S."/>
            <person name="Copeland A."/>
            <person name="Lapidus A."/>
            <person name="Glavina del Rio T."/>
            <person name="Dalin E."/>
            <person name="Tice H."/>
            <person name="Bruce D."/>
            <person name="Goodwin L."/>
            <person name="Pitluck S."/>
            <person name="Peters L."/>
            <person name="Mikhailova N."/>
            <person name="Held B."/>
            <person name="Kyrpides N."/>
            <person name="Mavromatis K."/>
            <person name="Ivanova N."/>
            <person name="Markowitz V."/>
            <person name="Cheng J.-F."/>
            <person name="Hugenholtz P."/>
            <person name="Woyke T."/>
            <person name="Wu D."/>
            <person name="Gronow S."/>
            <person name="Wellnitz S."/>
            <person name="Brambilla E."/>
            <person name="Klenk H.-P."/>
            <person name="Eisen J.A."/>
        </authorList>
    </citation>
    <scope>NUCLEOTIDE SEQUENCE [LARGE SCALE GENOMIC DNA]</scope>
    <source>
        <strain evidence="4 5">DSM 22815</strain>
    </source>
</reference>
<dbReference type="InterPro" id="IPR036264">
    <property type="entry name" value="Bact_exopeptidase_dim_dom"/>
</dbReference>
<dbReference type="InterPro" id="IPR011650">
    <property type="entry name" value="Peptidase_M20_dimer"/>
</dbReference>
<dbReference type="RefSeq" id="WP_008519748.1">
    <property type="nucleotide sequence ID" value="NZ_CM001376.1"/>
</dbReference>
<accession>H0UJC9</accession>
<feature type="binding site" evidence="2">
    <location>
        <position position="132"/>
    </location>
    <ligand>
        <name>Mn(2+)</name>
        <dbReference type="ChEBI" id="CHEBI:29035"/>
        <label>2</label>
    </ligand>
</feature>
<dbReference type="NCBIfam" id="TIGR01891">
    <property type="entry name" value="amidohydrolases"/>
    <property type="match status" value="1"/>
</dbReference>
<evidence type="ECO:0000313" key="5">
    <source>
        <dbReference type="Proteomes" id="UP000003806"/>
    </source>
</evidence>
<dbReference type="Pfam" id="PF07687">
    <property type="entry name" value="M20_dimer"/>
    <property type="match status" value="1"/>
</dbReference>
<keyword evidence="5" id="KW-1185">Reference proteome</keyword>
<dbReference type="HOGENOM" id="CLU_023257_0_1_0"/>
<dbReference type="GO" id="GO:0046872">
    <property type="term" value="F:metal ion binding"/>
    <property type="evidence" value="ECO:0007669"/>
    <property type="project" value="UniProtKB-KW"/>
</dbReference>
<dbReference type="EMBL" id="CM001376">
    <property type="protein sequence ID" value="EHM13896.1"/>
    <property type="molecule type" value="Genomic_DNA"/>
</dbReference>
<dbReference type="Gene3D" id="3.40.630.10">
    <property type="entry name" value="Zn peptidases"/>
    <property type="match status" value="1"/>
</dbReference>
<dbReference type="SUPFAM" id="SSF53187">
    <property type="entry name" value="Zn-dependent exopeptidases"/>
    <property type="match status" value="1"/>
</dbReference>
<dbReference type="Pfam" id="PF01546">
    <property type="entry name" value="Peptidase_M20"/>
    <property type="match status" value="1"/>
</dbReference>
<dbReference type="Proteomes" id="UP000003806">
    <property type="component" value="Chromosome"/>
</dbReference>
<feature type="binding site" evidence="2">
    <location>
        <position position="156"/>
    </location>
    <ligand>
        <name>Mn(2+)</name>
        <dbReference type="ChEBI" id="CHEBI:29035"/>
        <label>2</label>
    </ligand>
</feature>
<dbReference type="InterPro" id="IPR002933">
    <property type="entry name" value="Peptidase_M20"/>
</dbReference>
<feature type="domain" description="Peptidase M20 dimerisation" evidence="3">
    <location>
        <begin position="178"/>
        <end position="271"/>
    </location>
</feature>
<dbReference type="InterPro" id="IPR017439">
    <property type="entry name" value="Amidohydrolase"/>
</dbReference>
<dbReference type="PIRSF" id="PIRSF005962">
    <property type="entry name" value="Pept_M20D_amidohydro"/>
    <property type="match status" value="1"/>
</dbReference>
<dbReference type="OrthoDB" id="9776731at2"/>
<keyword evidence="2" id="KW-0479">Metal-binding</keyword>
<dbReference type="SUPFAM" id="SSF55031">
    <property type="entry name" value="Bacterial exopeptidase dimerisation domain"/>
    <property type="match status" value="1"/>
</dbReference>
<protein>
    <submittedName>
        <fullName evidence="4">Amidohydrolase</fullName>
    </submittedName>
</protein>
<feature type="binding site" evidence="2">
    <location>
        <position position="98"/>
    </location>
    <ligand>
        <name>Mn(2+)</name>
        <dbReference type="ChEBI" id="CHEBI:29035"/>
        <label>2</label>
    </ligand>
</feature>
<feature type="binding site" evidence="2">
    <location>
        <position position="100"/>
    </location>
    <ligand>
        <name>Mn(2+)</name>
        <dbReference type="ChEBI" id="CHEBI:29035"/>
        <label>2</label>
    </ligand>
</feature>
<dbReference type="GO" id="GO:0050118">
    <property type="term" value="F:N-acetyldiaminopimelate deacetylase activity"/>
    <property type="evidence" value="ECO:0007669"/>
    <property type="project" value="UniProtKB-ARBA"/>
</dbReference>
<dbReference type="FunFam" id="3.30.70.360:FF:000001">
    <property type="entry name" value="N-acetyldiaminopimelate deacetylase"/>
    <property type="match status" value="1"/>
</dbReference>
<dbReference type="PANTHER" id="PTHR11014:SF63">
    <property type="entry name" value="METALLOPEPTIDASE, PUTATIVE (AFU_ORTHOLOGUE AFUA_6G09600)-RELATED"/>
    <property type="match status" value="1"/>
</dbReference>
<evidence type="ECO:0000313" key="4">
    <source>
        <dbReference type="EMBL" id="EHM13896.1"/>
    </source>
</evidence>
<proteinExistence type="predicted"/>
<dbReference type="Gene3D" id="3.30.70.360">
    <property type="match status" value="1"/>
</dbReference>
<keyword evidence="2" id="KW-0464">Manganese</keyword>
<evidence type="ECO:0000256" key="1">
    <source>
        <dbReference type="ARBA" id="ARBA00022801"/>
    </source>
</evidence>